<keyword evidence="4" id="KW-0378">Hydrolase</keyword>
<reference evidence="4 5" key="1">
    <citation type="submission" date="2016-02" db="EMBL/GenBank/DDBJ databases">
        <title>Genome analysis of coral dinoflagellate symbionts highlights evolutionary adaptations to a symbiotic lifestyle.</title>
        <authorList>
            <person name="Aranda M."/>
            <person name="Li Y."/>
            <person name="Liew Y.J."/>
            <person name="Baumgarten S."/>
            <person name="Simakov O."/>
            <person name="Wilson M."/>
            <person name="Piel J."/>
            <person name="Ashoor H."/>
            <person name="Bougouffa S."/>
            <person name="Bajic V.B."/>
            <person name="Ryu T."/>
            <person name="Ravasi T."/>
            <person name="Bayer T."/>
            <person name="Micklem G."/>
            <person name="Kim H."/>
            <person name="Bhak J."/>
            <person name="Lajeunesse T.C."/>
            <person name="Voolstra C.R."/>
        </authorList>
    </citation>
    <scope>NUCLEOTIDE SEQUENCE [LARGE SCALE GENOMIC DNA]</scope>
    <source>
        <strain evidence="4 5">CCMP2467</strain>
    </source>
</reference>
<dbReference type="InterPro" id="IPR027417">
    <property type="entry name" value="P-loop_NTPase"/>
</dbReference>
<evidence type="ECO:0000256" key="1">
    <source>
        <dbReference type="SAM" id="MobiDB-lite"/>
    </source>
</evidence>
<evidence type="ECO:0000313" key="5">
    <source>
        <dbReference type="Proteomes" id="UP000186817"/>
    </source>
</evidence>
<dbReference type="PANTHER" id="PTHR47396:SF1">
    <property type="entry name" value="ATP-DEPENDENT HELICASE IRC3-RELATED"/>
    <property type="match status" value="1"/>
</dbReference>
<dbReference type="PANTHER" id="PTHR47396">
    <property type="entry name" value="TYPE I RESTRICTION ENZYME ECOKI R PROTEIN"/>
    <property type="match status" value="1"/>
</dbReference>
<feature type="compositionally biased region" description="Low complexity" evidence="1">
    <location>
        <begin position="876"/>
        <end position="889"/>
    </location>
</feature>
<accession>A0A1Q9E538</accession>
<keyword evidence="5" id="KW-1185">Reference proteome</keyword>
<feature type="domain" description="Helicase ATP-binding" evidence="2">
    <location>
        <begin position="501"/>
        <end position="635"/>
    </location>
</feature>
<proteinExistence type="predicted"/>
<protein>
    <submittedName>
        <fullName evidence="4">Putative helicase</fullName>
    </submittedName>
</protein>
<feature type="region of interest" description="Disordered" evidence="1">
    <location>
        <begin position="814"/>
        <end position="893"/>
    </location>
</feature>
<keyword evidence="4" id="KW-0347">Helicase</keyword>
<dbReference type="InterPro" id="IPR014001">
    <property type="entry name" value="Helicase_ATP-bd"/>
</dbReference>
<dbReference type="AlphaFoldDB" id="A0A1Q9E538"/>
<gene>
    <name evidence="4" type="primary">Ken-052</name>
    <name evidence="4" type="ORF">AK812_SmicGene14592</name>
</gene>
<dbReference type="SMART" id="SM00487">
    <property type="entry name" value="DEXDc"/>
    <property type="match status" value="1"/>
</dbReference>
<evidence type="ECO:0000259" key="2">
    <source>
        <dbReference type="PROSITE" id="PS51192"/>
    </source>
</evidence>
<dbReference type="InterPro" id="IPR050742">
    <property type="entry name" value="Helicase_Restrict-Modif_Enz"/>
</dbReference>
<dbReference type="InterPro" id="IPR006935">
    <property type="entry name" value="Helicase/UvrB_N"/>
</dbReference>
<dbReference type="PROSITE" id="PS51192">
    <property type="entry name" value="HELICASE_ATP_BIND_1"/>
    <property type="match status" value="1"/>
</dbReference>
<comment type="caution">
    <text evidence="4">The sequence shown here is derived from an EMBL/GenBank/DDBJ whole genome shotgun (WGS) entry which is preliminary data.</text>
</comment>
<feature type="compositionally biased region" description="Polar residues" evidence="1">
    <location>
        <begin position="814"/>
        <end position="847"/>
    </location>
</feature>
<dbReference type="PROSITE" id="PS51194">
    <property type="entry name" value="HELICASE_CTER"/>
    <property type="match status" value="1"/>
</dbReference>
<dbReference type="GO" id="GO:0003677">
    <property type="term" value="F:DNA binding"/>
    <property type="evidence" value="ECO:0007669"/>
    <property type="project" value="InterPro"/>
</dbReference>
<sequence>MRLLPLNGFSGLNSLGPWTMQVATDGRARLYLWLLTKGHDSKEMHDAEVSRQSEGGCDRGFEKSIGCLPTSTPAALLKACFFEELFDALKGANAEAVPPATPVQALDLAWPERSDDIAICRGLKGGSDQLPKMGKILASAEARVQCLQKFANHEARLDIEFSEELQAIEMFAWALLRFPDAPTGLQRGLLKTIREELPDSSEGGYLWRSLESVNSANEPLLAFLCGIGLTFEAANLDHSLRYRDIFRQAGDEDSAAVLQRVHDEAQDRPSKRAAEFEMFERSGKEEMDGSKVGMRRRGLRSESIEELALAGLVWKSPKRSKVARLLYGGVLAFYCRDEAFMERLRTLAREALTWHFLEDHQRVLWAAVLEFDAVPTQDLPPWFFERQNFTRRHLGVDLFSLDGKRAVLCRAGNATHEDVKRFLRTANCVCEAPQCTLWTFRGCKIARASRKWLRNYGCQHQILAKRKLRMLQQGASASSDAPSSDQALPFAPPLRPCQEACLEACAKGARVIEMACGTGKTRVIRELVAKQTEKVLVTVPSRVLVEQFAVEIPGFCKVGTHYNNNINMQSHGFIAVTDSVHLLQKLQFAAIFVDEAHHRLPSGLPSCKELFQFSATQKGEVDFRYSLGEAIEEGVLCDYDLTVPIATNSHPYICLANLLLSQAGRFRRVLAYCNSIAEAKRFRQVLETVGLAAWHINGRSSRQERDRVMREFAQDLQKPVHVLVTVQVLGEGINIPNADTCMFVEPRSSYVSIIQAIGRVLRPHPSKPFAHIVLPAIAMAAVPASDVTPRGPRHDLGDSCDAAKGIETETVATSFASSRQVSGDSAGSASKPESVTANLVSRQASSRNRADVHDTSLVQYHDPEKEAGLRSRLTRPGSSPERSSSMQPSKTVTAAADTWLSAASTRPAHETNSELVKVEEHREATQYRGPGANNAKPASTCQKLKVKMPDRGVGLFGRESTGQLERFLQVIGNADSRFVDVDPKFLQSRIYVSDCQLQRGVSLLWGRSVQNQLALILQRRDPWELRLQAVEEFVQQHGILPREITNMPHEKTLAYWLRGVGVCLKKRLLTAARMEKLLDSSCGKLRALVQKWLDPQTPFERYVQKLREFVRLHHRMPMDNSALLKEEYNLAQSLKQFVFPGRKDRERRLQILEKEGPIVAKWVASKRTRHPRPNMKKWRRALQKLVEFLDTHGRMPQAGSIERPMYVWLLKQRKQLDRLPADLRAELLKSHPVVASFLQS</sequence>
<evidence type="ECO:0000313" key="4">
    <source>
        <dbReference type="EMBL" id="OLQ02540.1"/>
    </source>
</evidence>
<dbReference type="OrthoDB" id="3270319at2759"/>
<organism evidence="4 5">
    <name type="scientific">Symbiodinium microadriaticum</name>
    <name type="common">Dinoflagellate</name>
    <name type="synonym">Zooxanthella microadriatica</name>
    <dbReference type="NCBI Taxonomy" id="2951"/>
    <lineage>
        <taxon>Eukaryota</taxon>
        <taxon>Sar</taxon>
        <taxon>Alveolata</taxon>
        <taxon>Dinophyceae</taxon>
        <taxon>Suessiales</taxon>
        <taxon>Symbiodiniaceae</taxon>
        <taxon>Symbiodinium</taxon>
    </lineage>
</organism>
<dbReference type="InterPro" id="IPR001650">
    <property type="entry name" value="Helicase_C-like"/>
</dbReference>
<keyword evidence="4" id="KW-0067">ATP-binding</keyword>
<feature type="domain" description="Helicase C-terminal" evidence="3">
    <location>
        <begin position="659"/>
        <end position="827"/>
    </location>
</feature>
<dbReference type="GO" id="GO:0004386">
    <property type="term" value="F:helicase activity"/>
    <property type="evidence" value="ECO:0007669"/>
    <property type="project" value="UniProtKB-KW"/>
</dbReference>
<dbReference type="Pfam" id="PF00271">
    <property type="entry name" value="Helicase_C"/>
    <property type="match status" value="1"/>
</dbReference>
<dbReference type="GO" id="GO:0005524">
    <property type="term" value="F:ATP binding"/>
    <property type="evidence" value="ECO:0007669"/>
    <property type="project" value="InterPro"/>
</dbReference>
<dbReference type="GO" id="GO:0016787">
    <property type="term" value="F:hydrolase activity"/>
    <property type="evidence" value="ECO:0007669"/>
    <property type="project" value="InterPro"/>
</dbReference>
<dbReference type="GO" id="GO:0005829">
    <property type="term" value="C:cytosol"/>
    <property type="evidence" value="ECO:0007669"/>
    <property type="project" value="TreeGrafter"/>
</dbReference>
<evidence type="ECO:0000259" key="3">
    <source>
        <dbReference type="PROSITE" id="PS51194"/>
    </source>
</evidence>
<keyword evidence="4" id="KW-0547">Nucleotide-binding</keyword>
<dbReference type="EMBL" id="LSRX01000262">
    <property type="protein sequence ID" value="OLQ02540.1"/>
    <property type="molecule type" value="Genomic_DNA"/>
</dbReference>
<dbReference type="Proteomes" id="UP000186817">
    <property type="component" value="Unassembled WGS sequence"/>
</dbReference>
<name>A0A1Q9E538_SYMMI</name>
<dbReference type="SMART" id="SM00490">
    <property type="entry name" value="HELICc"/>
    <property type="match status" value="1"/>
</dbReference>
<dbReference type="SUPFAM" id="SSF52540">
    <property type="entry name" value="P-loop containing nucleoside triphosphate hydrolases"/>
    <property type="match status" value="1"/>
</dbReference>
<dbReference type="Gene3D" id="3.40.50.300">
    <property type="entry name" value="P-loop containing nucleotide triphosphate hydrolases"/>
    <property type="match status" value="2"/>
</dbReference>
<dbReference type="Pfam" id="PF04851">
    <property type="entry name" value="ResIII"/>
    <property type="match status" value="1"/>
</dbReference>